<organism evidence="2 3">
    <name type="scientific">Trypanosoma equiperdum</name>
    <dbReference type="NCBI Taxonomy" id="5694"/>
    <lineage>
        <taxon>Eukaryota</taxon>
        <taxon>Discoba</taxon>
        <taxon>Euglenozoa</taxon>
        <taxon>Kinetoplastea</taxon>
        <taxon>Metakinetoplastina</taxon>
        <taxon>Trypanosomatida</taxon>
        <taxon>Trypanosomatidae</taxon>
        <taxon>Trypanosoma</taxon>
    </lineage>
</organism>
<protein>
    <submittedName>
        <fullName evidence="2">Uncharacterized protein</fullName>
    </submittedName>
</protein>
<proteinExistence type="predicted"/>
<keyword evidence="1" id="KW-0732">Signal</keyword>
<keyword evidence="3" id="KW-1185">Reference proteome</keyword>
<dbReference type="GeneID" id="92380789"/>
<evidence type="ECO:0000256" key="1">
    <source>
        <dbReference type="SAM" id="SignalP"/>
    </source>
</evidence>
<accession>A0A1G4I5R6</accession>
<dbReference type="Proteomes" id="UP000195570">
    <property type="component" value="Unassembled WGS sequence"/>
</dbReference>
<evidence type="ECO:0000313" key="3">
    <source>
        <dbReference type="Proteomes" id="UP000195570"/>
    </source>
</evidence>
<comment type="caution">
    <text evidence="2">The sequence shown here is derived from an EMBL/GenBank/DDBJ whole genome shotgun (WGS) entry which is preliminary data.</text>
</comment>
<evidence type="ECO:0000313" key="2">
    <source>
        <dbReference type="EMBL" id="SCU67228.1"/>
    </source>
</evidence>
<feature type="chain" id="PRO_5009235213" evidence="1">
    <location>
        <begin position="27"/>
        <end position="1312"/>
    </location>
</feature>
<name>A0A1G4I5R6_TRYEQ</name>
<sequence length="1312" mass="145597">MRGSNRAQLSALFSIVSAATHPGVRAGRIPCVTQVTAPNDATAPSATALRPEKSHLTWQEALCEMEGLHEMSVPVRSAVALHEFLTSEAKKLGCDAAQRGELRRRAGVFCAKDNARPPRWSSGVFAGDDSRVNGRKLKDVLVEEMEGCRAWATECIQKMGSAAGIDQTRCALKPVGGAGEPFEEICGAVACFAGEESGVVESFALASVLLNHLRPMRRCLVELARDAWEEALNVCEQFLNSDDAISSALGAELFRCVASVAPSNSRVKLLSLYVHQRRNQLLSNLKDLPNLFRFCSLRCFDEEELLNWRRKLREQMQAMLDIIREMDALDVERAQEFKRACSLGRRAAVNMVPAGGYSQEHHGSHSNRFSFSSPASLSRNMEKRGCGVECEEGKKSVQVREISAKGAEYVKGNVEGLDNTSRSGNRFTSSEMAVVSSCWQRTALETWRKQRGSAIRMLCSQDGKEAKEGGQGKQFRVELGHHEACRADVAEGPHRTPLSRLRATISGGCKDYSDLLTALCSWVRENRRDLNETCYMTFVLEIVVFIFVCELRPSVGVAALSQLTSLLVQFRKEQVVNNSVNLFTEPLTVGLAAAALRTSMEAARRGTVRGGIAIDPEDVGNSPFLKDVAALLFEVRLPHMLRQTVSILRDGYFTSPLETIGAPPPLGFSNEFYQHTGVIAVLVRMAACRNMRPTVSPDFPTVPIQPVAFLIELTEVVGESAILMLREIPLRRKKPIPGVLNEALWGLFVPFAAWLLHNGESLAGELPVDGVRRLLKLCEAVVADLAARWNYSVVPTRRRWISMEKPVVSLFTQEYVADEVTRRKVVSFASLLEGILSAALRFFPNIFSEARGFSRVCSAVAIILHDVDTHTAHQIMEFLLRLSPPPEQMDCSAHHAVVRCLSAMRHGCTLWMQAVHHYTQTLRTIIRDEEDASVTASKRSRVSADVSTSLVLRCVGSSNAPRAVRCMLTLRIAALASAAGISLNAQSLVSCMHNFVMRRSQPNGIFNGVPWCDVLGWHSNLMTRARRASWAMRDVQFLHAACLQALLAQGEWPEALLLLPRVEIPFASDYCREGSKTGTRGFKSCVMSLLALCASDRTRSCRDTAATLIEMVRRRTSEREMCPTWDGTVTKLCQIACVEPPIYRGRDEKSRTPLFRDCAPSFPQPAPDAEGELLIRLGSTALSYNHPRYSHEALVKRLEARVARLRSEVAVTLAITCTGTEEPQRGHEGEKHCRPSLIRVCERTSVGLHRSRVVWSQNTLMREETDPSHARVHDEAARSLLDTRLASVMVPLRRLERIRAEKHHRHDGGKKW</sequence>
<dbReference type="VEuPathDB" id="TriTrypDB:TEOVI_000685500"/>
<dbReference type="EMBL" id="CZPT02000704">
    <property type="protein sequence ID" value="SCU67228.1"/>
    <property type="molecule type" value="Genomic_DNA"/>
</dbReference>
<reference evidence="2" key="1">
    <citation type="submission" date="2016-09" db="EMBL/GenBank/DDBJ databases">
        <authorList>
            <person name="Hebert L."/>
            <person name="Moumen B."/>
        </authorList>
    </citation>
    <scope>NUCLEOTIDE SEQUENCE [LARGE SCALE GENOMIC DNA]</scope>
    <source>
        <strain evidence="2">OVI</strain>
    </source>
</reference>
<dbReference type="RefSeq" id="XP_067078572.1">
    <property type="nucleotide sequence ID" value="XM_067222471.1"/>
</dbReference>
<feature type="signal peptide" evidence="1">
    <location>
        <begin position="1"/>
        <end position="26"/>
    </location>
</feature>
<gene>
    <name evidence="2" type="ORF">TEOVI_000685500</name>
</gene>